<dbReference type="PANTHER" id="PTHR34322">
    <property type="entry name" value="TRANSPOSASE, Y1_TNP DOMAIN-CONTAINING"/>
    <property type="match status" value="1"/>
</dbReference>
<sequence>MPQARKNIVNLSATPYYHCISRCVRRAYLCGKDALTGKSYQHRRRWVESRLLFLGKVFGIDICAYAVMSNHTHLVLHVDRKRVEGWSTEEVLHRWHKLHKGMAIGHRYLDVEKRGLLTEAELKTLRELVGVYRRRLHDISWFMRLLNEPIARKANAEDECTGRFWEGRFKSQALLDETALAACMAYVDLNPIRAGVATSLATSSYTSIKRRLHCNDSGRKYLQLMRFARDTFTSHGSPLPFTFEDYHEAVMQSSVNKVQGKASLSTSVPAALIKSSAIPKQTWHSLAVNIENRFGTKISRDIAIRRLKQSITTH</sequence>
<accession>A0ABT2VM57</accession>
<dbReference type="Gene3D" id="3.30.70.1290">
    <property type="entry name" value="Transposase IS200-like"/>
    <property type="match status" value="1"/>
</dbReference>
<feature type="domain" description="Transposase IS200-like" evidence="1">
    <location>
        <begin position="12"/>
        <end position="190"/>
    </location>
</feature>
<evidence type="ECO:0000313" key="3">
    <source>
        <dbReference type="Proteomes" id="UP001209257"/>
    </source>
</evidence>
<evidence type="ECO:0000313" key="2">
    <source>
        <dbReference type="EMBL" id="MCU7554401.1"/>
    </source>
</evidence>
<dbReference type="Proteomes" id="UP001209257">
    <property type="component" value="Unassembled WGS sequence"/>
</dbReference>
<dbReference type="InterPro" id="IPR002686">
    <property type="entry name" value="Transposase_17"/>
</dbReference>
<dbReference type="RefSeq" id="WP_262993074.1">
    <property type="nucleotide sequence ID" value="NZ_JAOTJC010000006.1"/>
</dbReference>
<dbReference type="EMBL" id="JAOTJC010000006">
    <property type="protein sequence ID" value="MCU7554401.1"/>
    <property type="molecule type" value="Genomic_DNA"/>
</dbReference>
<proteinExistence type="predicted"/>
<comment type="caution">
    <text evidence="2">The sequence shown here is derived from an EMBL/GenBank/DDBJ whole genome shotgun (WGS) entry which is preliminary data.</text>
</comment>
<evidence type="ECO:0000259" key="1">
    <source>
        <dbReference type="SMART" id="SM01321"/>
    </source>
</evidence>
<name>A0ABT2VM57_9ALTE</name>
<organism evidence="2 3">
    <name type="scientific">Alteromonas salexigens</name>
    <dbReference type="NCBI Taxonomy" id="2982530"/>
    <lineage>
        <taxon>Bacteria</taxon>
        <taxon>Pseudomonadati</taxon>
        <taxon>Pseudomonadota</taxon>
        <taxon>Gammaproteobacteria</taxon>
        <taxon>Alteromonadales</taxon>
        <taxon>Alteromonadaceae</taxon>
        <taxon>Alteromonas/Salinimonas group</taxon>
        <taxon>Alteromonas</taxon>
    </lineage>
</organism>
<keyword evidence="3" id="KW-1185">Reference proteome</keyword>
<dbReference type="InterPro" id="IPR036515">
    <property type="entry name" value="Transposase_17_sf"/>
</dbReference>
<gene>
    <name evidence="2" type="ORF">OCL06_07305</name>
</gene>
<reference evidence="3" key="1">
    <citation type="submission" date="2023-07" db="EMBL/GenBank/DDBJ databases">
        <title>Study on multiphase classification of strain Alteromonas salexigens isolated from the Yellow Sea.</title>
        <authorList>
            <person name="Sun L."/>
        </authorList>
    </citation>
    <scope>NUCLEOTIDE SEQUENCE [LARGE SCALE GENOMIC DNA]</scope>
    <source>
        <strain evidence="3">ASW11-19</strain>
    </source>
</reference>
<dbReference type="SUPFAM" id="SSF143422">
    <property type="entry name" value="Transposase IS200-like"/>
    <property type="match status" value="1"/>
</dbReference>
<protein>
    <submittedName>
        <fullName evidence="2">Transposase</fullName>
    </submittedName>
</protein>
<dbReference type="SMART" id="SM01321">
    <property type="entry name" value="Y1_Tnp"/>
    <property type="match status" value="1"/>
</dbReference>
<dbReference type="PANTHER" id="PTHR34322:SF2">
    <property type="entry name" value="TRANSPOSASE IS200-LIKE DOMAIN-CONTAINING PROTEIN"/>
    <property type="match status" value="1"/>
</dbReference>